<dbReference type="InterPro" id="IPR005906">
    <property type="entry name" value="LysW"/>
</dbReference>
<dbReference type="EMBL" id="PDSK01000109">
    <property type="protein sequence ID" value="PIE32698.1"/>
    <property type="molecule type" value="Genomic_DNA"/>
</dbReference>
<dbReference type="AlphaFoldDB" id="A0A2G6KAJ3"/>
<keyword evidence="1" id="KW-0812">Transmembrane</keyword>
<evidence type="ECO:0000313" key="3">
    <source>
        <dbReference type="EMBL" id="PIE32698.1"/>
    </source>
</evidence>
<evidence type="ECO:0000256" key="1">
    <source>
        <dbReference type="SAM" id="Phobius"/>
    </source>
</evidence>
<dbReference type="Pfam" id="PF21344">
    <property type="entry name" value="Zn_ribbon_LysW"/>
    <property type="match status" value="1"/>
</dbReference>
<dbReference type="Pfam" id="PF13785">
    <property type="entry name" value="DUF4178"/>
    <property type="match status" value="1"/>
</dbReference>
<proteinExistence type="predicted"/>
<keyword evidence="1" id="KW-1133">Transmembrane helix</keyword>
<protein>
    <recommendedName>
        <fullName evidence="2">DUF4178 domain-containing protein</fullName>
    </recommendedName>
</protein>
<feature type="transmembrane region" description="Helical" evidence="1">
    <location>
        <begin position="255"/>
        <end position="273"/>
    </location>
</feature>
<keyword evidence="1" id="KW-0472">Membrane</keyword>
<evidence type="ECO:0000259" key="2">
    <source>
        <dbReference type="Pfam" id="PF13785"/>
    </source>
</evidence>
<organism evidence="3 4">
    <name type="scientific">candidate division KSB3 bacterium</name>
    <dbReference type="NCBI Taxonomy" id="2044937"/>
    <lineage>
        <taxon>Bacteria</taxon>
        <taxon>candidate division KSB3</taxon>
    </lineage>
</organism>
<dbReference type="InterPro" id="IPR025235">
    <property type="entry name" value="DUF4178"/>
</dbReference>
<reference evidence="3 4" key="1">
    <citation type="submission" date="2017-10" db="EMBL/GenBank/DDBJ databases">
        <title>Novel microbial diversity and functional potential in the marine mammal oral microbiome.</title>
        <authorList>
            <person name="Dudek N.K."/>
            <person name="Sun C.L."/>
            <person name="Burstein D."/>
            <person name="Kantor R.S."/>
            <person name="Aliaga Goltsman D.S."/>
            <person name="Bik E.M."/>
            <person name="Thomas B.C."/>
            <person name="Banfield J.F."/>
            <person name="Relman D.A."/>
        </authorList>
    </citation>
    <scope>NUCLEOTIDE SEQUENCE [LARGE SCALE GENOMIC DNA]</scope>
    <source>
        <strain evidence="3">DOLJORAL78_47_16</strain>
    </source>
</reference>
<feature type="domain" description="DUF4178" evidence="2">
    <location>
        <begin position="77"/>
        <end position="218"/>
    </location>
</feature>
<feature type="transmembrane region" description="Helical" evidence="1">
    <location>
        <begin position="409"/>
        <end position="431"/>
    </location>
</feature>
<evidence type="ECO:0000313" key="4">
    <source>
        <dbReference type="Proteomes" id="UP000230821"/>
    </source>
</evidence>
<sequence length="436" mass="49427">MVTMENERFALNSGRKRPAYTPKDIHCPSCGAGLTVKDERSELVVCDYCGSHLDVSQEEKQVLGKGGGRKWDFPLNIGDSFRWKKVRYEIISRMVFLEDDDEDEASRQYLLYNPYRGTLWLDEYKGNYSLSSDSHVMPTENAFSKKRGDSLTTFDNQQWVMEGTGTYELVYVDGALPWIAHIGDRIDYAEFVNKDKPKLQYEAQRIYNEIEYGRGKALSLTQVRRALEKPDFAKDREPAAPLENVADILKSYRRLLIVTTVILIVNVVLYMYTSSQGKLVLEQRFSAQELTQETLSKPFTVVEAGDIIKISVEADVSNAWMALDVGVVRDKETLIHTDEANISYYYGQEGGESWSEGTRKKSLYVKLPWEGTYQLFVHAVSASGNAESATEALHDATIRVYAGALVSHYFLIIGIIAAITLAIVFSIYHSWKNTDD</sequence>
<accession>A0A2G6KAJ3</accession>
<comment type="caution">
    <text evidence="3">The sequence shown here is derived from an EMBL/GenBank/DDBJ whole genome shotgun (WGS) entry which is preliminary data.</text>
</comment>
<gene>
    <name evidence="3" type="ORF">CSA56_14515</name>
</gene>
<dbReference type="Proteomes" id="UP000230821">
    <property type="component" value="Unassembled WGS sequence"/>
</dbReference>
<name>A0A2G6KAJ3_9BACT</name>